<gene>
    <name evidence="3" type="ORF">OCV65_11045</name>
</gene>
<dbReference type="SMART" id="SM00331">
    <property type="entry name" value="PP2C_SIG"/>
    <property type="match status" value="1"/>
</dbReference>
<comment type="caution">
    <text evidence="3">The sequence shown here is derived from an EMBL/GenBank/DDBJ whole genome shotgun (WGS) entry which is preliminary data.</text>
</comment>
<evidence type="ECO:0000313" key="3">
    <source>
        <dbReference type="EMBL" id="MCU6700765.1"/>
    </source>
</evidence>
<accession>A0ABT2S926</accession>
<evidence type="ECO:0000313" key="4">
    <source>
        <dbReference type="Proteomes" id="UP001207605"/>
    </source>
</evidence>
<sequence length="467" mass="52771">MEYVKDRELFSNPYIIQMDRFAESLKHLSETFLYLEDYKGSFTKDEIEEMFRRVSERVCTNCEKRNWCLCENRIQTCQMVCEILCTAEEFGAELNVEIKRKLQKKCDRAPRFLRETLEVFGDAKQKLLWNNRIVQNREGCARSLISFADTISQAARELGAGIYSDERLEKKIVNQLKKVGIRVISSVFYMTKAGKCEVHLTLKAAKGHCVATREMAKIVSNCVGRSMYPEAREQPIIWEEYTTIILREAARYHTLQGVAKIGKGCEQISGDTFLMTYLPGGRESVMLSDGMGSGEEAFRESAMVVEMAEELLVAGFPEKMAIQLLNTALVMGREEVYFSTVDMCVFDLYEGSCKFLKAGASTTFIRHGGEVEKITSTTLPVGVMQNIEIDCVTRKLSDGDFVVMVTDGVMDALPVGEQEAQIGGYLCELSSQNPKEMAHHVLERVLESTGELPMDDMTVIVIGIWEM</sequence>
<dbReference type="Proteomes" id="UP001207605">
    <property type="component" value="Unassembled WGS sequence"/>
</dbReference>
<reference evidence="3 4" key="1">
    <citation type="journal article" date="2021" name="ISME Commun">
        <title>Automated analysis of genomic sequences facilitates high-throughput and comprehensive description of bacteria.</title>
        <authorList>
            <person name="Hitch T.C.A."/>
        </authorList>
    </citation>
    <scope>NUCLEOTIDE SEQUENCE [LARGE SCALE GENOMIC DNA]</scope>
    <source>
        <strain evidence="3 4">Sanger_02</strain>
    </source>
</reference>
<dbReference type="SUPFAM" id="SSF81606">
    <property type="entry name" value="PP2C-like"/>
    <property type="match status" value="1"/>
</dbReference>
<dbReference type="PANTHER" id="PTHR43156:SF2">
    <property type="entry name" value="STAGE II SPORULATION PROTEIN E"/>
    <property type="match status" value="1"/>
</dbReference>
<dbReference type="InterPro" id="IPR045768">
    <property type="entry name" value="SpoIIE_N"/>
</dbReference>
<dbReference type="Pfam" id="PF19732">
    <property type="entry name" value="SpoIIE_N"/>
    <property type="match status" value="1"/>
</dbReference>
<feature type="domain" description="PPM-type phosphatase" evidence="2">
    <location>
        <begin position="256"/>
        <end position="464"/>
    </location>
</feature>
<organism evidence="3 4">
    <name type="scientific">Dorea ammoniilytica</name>
    <dbReference type="NCBI Taxonomy" id="2981788"/>
    <lineage>
        <taxon>Bacteria</taxon>
        <taxon>Bacillati</taxon>
        <taxon>Bacillota</taxon>
        <taxon>Clostridia</taxon>
        <taxon>Lachnospirales</taxon>
        <taxon>Lachnospiraceae</taxon>
        <taxon>Dorea</taxon>
    </lineage>
</organism>
<evidence type="ECO:0000259" key="2">
    <source>
        <dbReference type="SMART" id="SM00331"/>
    </source>
</evidence>
<dbReference type="Gene3D" id="3.60.40.10">
    <property type="entry name" value="PPM-type phosphatase domain"/>
    <property type="match status" value="1"/>
</dbReference>
<protein>
    <submittedName>
        <fullName evidence="3">SpoIIE family protein phosphatase</fullName>
    </submittedName>
</protein>
<dbReference type="Pfam" id="PF07228">
    <property type="entry name" value="SpoIIE"/>
    <property type="match status" value="1"/>
</dbReference>
<keyword evidence="4" id="KW-1185">Reference proteome</keyword>
<dbReference type="InterPro" id="IPR001932">
    <property type="entry name" value="PPM-type_phosphatase-like_dom"/>
</dbReference>
<dbReference type="PANTHER" id="PTHR43156">
    <property type="entry name" value="STAGE II SPORULATION PROTEIN E-RELATED"/>
    <property type="match status" value="1"/>
</dbReference>
<dbReference type="RefSeq" id="WP_262582110.1">
    <property type="nucleotide sequence ID" value="NZ_JAOQJV010000017.1"/>
</dbReference>
<name>A0ABT2S926_9FIRM</name>
<dbReference type="InterPro" id="IPR052016">
    <property type="entry name" value="Bact_Sigma-Reg"/>
</dbReference>
<keyword evidence="1" id="KW-0378">Hydrolase</keyword>
<dbReference type="InterPro" id="IPR036457">
    <property type="entry name" value="PPM-type-like_dom_sf"/>
</dbReference>
<dbReference type="EMBL" id="JAOQJV010000017">
    <property type="protein sequence ID" value="MCU6700765.1"/>
    <property type="molecule type" value="Genomic_DNA"/>
</dbReference>
<evidence type="ECO:0000256" key="1">
    <source>
        <dbReference type="ARBA" id="ARBA00022801"/>
    </source>
</evidence>
<proteinExistence type="predicted"/>